<evidence type="ECO:0000313" key="2">
    <source>
        <dbReference type="EMBL" id="KAL3523755.1"/>
    </source>
</evidence>
<reference evidence="2 3" key="1">
    <citation type="submission" date="2024-11" db="EMBL/GenBank/DDBJ databases">
        <title>A near-complete genome assembly of Cinchona calisaya.</title>
        <authorList>
            <person name="Lian D.C."/>
            <person name="Zhao X.W."/>
            <person name="Wei L."/>
        </authorList>
    </citation>
    <scope>NUCLEOTIDE SEQUENCE [LARGE SCALE GENOMIC DNA]</scope>
    <source>
        <tissue evidence="2">Nenye</tissue>
    </source>
</reference>
<dbReference type="Pfam" id="PF11069">
    <property type="entry name" value="CFAP298"/>
    <property type="match status" value="1"/>
</dbReference>
<dbReference type="AlphaFoldDB" id="A0ABD2ZZT6"/>
<accession>A0ABD2ZZT6</accession>
<comment type="caution">
    <text evidence="2">The sequence shown here is derived from an EMBL/GenBank/DDBJ whole genome shotgun (WGS) entry which is preliminary data.</text>
</comment>
<dbReference type="InterPro" id="IPR021298">
    <property type="entry name" value="CFAP298"/>
</dbReference>
<dbReference type="PANTHER" id="PTHR13238">
    <property type="entry name" value="PROTEIN C21ORF59"/>
    <property type="match status" value="1"/>
</dbReference>
<dbReference type="Proteomes" id="UP001630127">
    <property type="component" value="Unassembled WGS sequence"/>
</dbReference>
<dbReference type="EMBL" id="JBJUIK010000007">
    <property type="protein sequence ID" value="KAL3523755.1"/>
    <property type="molecule type" value="Genomic_DNA"/>
</dbReference>
<gene>
    <name evidence="2" type="ORF">ACH5RR_016589</name>
</gene>
<sequence>MVRIRVKHGRRQTGGADDGEELEFLYDCGTSSSIGQITKDITEIANFQLQIQQLSLQLLPRLSPLLHHHHPSSQVIGLHRALSEATSYASKEQVLHGKILSSIVLREHKRSIESEFAVNYKLLDFPEANLEPLLSDLELLHEDTVQLSWAGKVFVKGKLLRDYIGKNEKTKILLKLQAPVSHPACKSSTDEMDLPNELGPWILRLNYLKYQRHSPLNE</sequence>
<protein>
    <submittedName>
        <fullName evidence="2">Uncharacterized protein</fullName>
    </submittedName>
</protein>
<evidence type="ECO:0000256" key="1">
    <source>
        <dbReference type="ARBA" id="ARBA00009619"/>
    </source>
</evidence>
<proteinExistence type="inferred from homology"/>
<dbReference type="PANTHER" id="PTHR13238:SF0">
    <property type="entry name" value="CILIA- AND FLAGELLA-ASSOCIATED PROTEIN 298"/>
    <property type="match status" value="1"/>
</dbReference>
<name>A0ABD2ZZT6_9GENT</name>
<evidence type="ECO:0000313" key="3">
    <source>
        <dbReference type="Proteomes" id="UP001630127"/>
    </source>
</evidence>
<organism evidence="2 3">
    <name type="scientific">Cinchona calisaya</name>
    <dbReference type="NCBI Taxonomy" id="153742"/>
    <lineage>
        <taxon>Eukaryota</taxon>
        <taxon>Viridiplantae</taxon>
        <taxon>Streptophyta</taxon>
        <taxon>Embryophyta</taxon>
        <taxon>Tracheophyta</taxon>
        <taxon>Spermatophyta</taxon>
        <taxon>Magnoliopsida</taxon>
        <taxon>eudicotyledons</taxon>
        <taxon>Gunneridae</taxon>
        <taxon>Pentapetalae</taxon>
        <taxon>asterids</taxon>
        <taxon>lamiids</taxon>
        <taxon>Gentianales</taxon>
        <taxon>Rubiaceae</taxon>
        <taxon>Cinchonoideae</taxon>
        <taxon>Cinchoneae</taxon>
        <taxon>Cinchona</taxon>
    </lineage>
</organism>
<comment type="similarity">
    <text evidence="1">Belongs to the CFAP298 family.</text>
</comment>
<keyword evidence="3" id="KW-1185">Reference proteome</keyword>